<evidence type="ECO:0000313" key="7">
    <source>
        <dbReference type="Proteomes" id="UP000813462"/>
    </source>
</evidence>
<dbReference type="GO" id="GO:0006952">
    <property type="term" value="P:defense response"/>
    <property type="evidence" value="ECO:0007669"/>
    <property type="project" value="InterPro"/>
</dbReference>
<evidence type="ECO:0000256" key="1">
    <source>
        <dbReference type="ARBA" id="ARBA00022614"/>
    </source>
</evidence>
<dbReference type="InterPro" id="IPR045344">
    <property type="entry name" value="C-JID"/>
</dbReference>
<keyword evidence="2" id="KW-0677">Repeat</keyword>
<name>A0A978VG39_ZIZJJ</name>
<protein>
    <recommendedName>
        <fullName evidence="8">Disease resistance-like protein DSC1</fullName>
    </recommendedName>
</protein>
<evidence type="ECO:0000256" key="3">
    <source>
        <dbReference type="ARBA" id="ARBA00022821"/>
    </source>
</evidence>
<keyword evidence="1" id="KW-0433">Leucine-rich repeat</keyword>
<dbReference type="InterPro" id="IPR032675">
    <property type="entry name" value="LRR_dom_sf"/>
</dbReference>
<gene>
    <name evidence="6" type="ORF">FEM48_Zijuj05G0172700</name>
</gene>
<keyword evidence="3" id="KW-0611">Plant defense</keyword>
<dbReference type="PANTHER" id="PTHR11017">
    <property type="entry name" value="LEUCINE-RICH REPEAT-CONTAINING PROTEIN"/>
    <property type="match status" value="1"/>
</dbReference>
<accession>A0A978VG39</accession>
<dbReference type="PROSITE" id="PS51450">
    <property type="entry name" value="LRR"/>
    <property type="match status" value="1"/>
</dbReference>
<dbReference type="Proteomes" id="UP000813462">
    <property type="component" value="Unassembled WGS sequence"/>
</dbReference>
<proteinExistence type="predicted"/>
<feature type="domain" description="C-JID" evidence="4">
    <location>
        <begin position="394"/>
        <end position="512"/>
    </location>
</feature>
<dbReference type="AlphaFoldDB" id="A0A978VG39"/>
<comment type="caution">
    <text evidence="6">The sequence shown here is derived from an EMBL/GenBank/DDBJ whole genome shotgun (WGS) entry which is preliminary data.</text>
</comment>
<dbReference type="InterPro" id="IPR058546">
    <property type="entry name" value="RPS4B/Roq1-like_LRR"/>
</dbReference>
<dbReference type="Pfam" id="PF23286">
    <property type="entry name" value="LRR_13"/>
    <property type="match status" value="1"/>
</dbReference>
<evidence type="ECO:0000256" key="2">
    <source>
        <dbReference type="ARBA" id="ARBA00022737"/>
    </source>
</evidence>
<organism evidence="6 7">
    <name type="scientific">Ziziphus jujuba var. spinosa</name>
    <dbReference type="NCBI Taxonomy" id="714518"/>
    <lineage>
        <taxon>Eukaryota</taxon>
        <taxon>Viridiplantae</taxon>
        <taxon>Streptophyta</taxon>
        <taxon>Embryophyta</taxon>
        <taxon>Tracheophyta</taxon>
        <taxon>Spermatophyta</taxon>
        <taxon>Magnoliopsida</taxon>
        <taxon>eudicotyledons</taxon>
        <taxon>Gunneridae</taxon>
        <taxon>Pentapetalae</taxon>
        <taxon>rosids</taxon>
        <taxon>fabids</taxon>
        <taxon>Rosales</taxon>
        <taxon>Rhamnaceae</taxon>
        <taxon>Paliureae</taxon>
        <taxon>Ziziphus</taxon>
    </lineage>
</organism>
<evidence type="ECO:0000259" key="5">
    <source>
        <dbReference type="Pfam" id="PF23286"/>
    </source>
</evidence>
<feature type="domain" description="Disease resistance protein RPS4B/Roq1-like leucine-rich repeats" evidence="5">
    <location>
        <begin position="158"/>
        <end position="343"/>
    </location>
</feature>
<dbReference type="InterPro" id="IPR044974">
    <property type="entry name" value="Disease_R_plants"/>
</dbReference>
<evidence type="ECO:0008006" key="8">
    <source>
        <dbReference type="Google" id="ProtNLM"/>
    </source>
</evidence>
<dbReference type="EMBL" id="JAEACU010000005">
    <property type="protein sequence ID" value="KAH7529328.1"/>
    <property type="molecule type" value="Genomic_DNA"/>
</dbReference>
<dbReference type="PANTHER" id="PTHR11017:SF292">
    <property type="entry name" value="AAA+ ATPASE DOMAIN-CONTAINING PROTEIN"/>
    <property type="match status" value="1"/>
</dbReference>
<evidence type="ECO:0000259" key="4">
    <source>
        <dbReference type="Pfam" id="PF20160"/>
    </source>
</evidence>
<dbReference type="Pfam" id="PF20160">
    <property type="entry name" value="C-JID"/>
    <property type="match status" value="1"/>
</dbReference>
<reference evidence="6" key="1">
    <citation type="journal article" date="2021" name="Front. Plant Sci.">
        <title>Chromosome-Scale Genome Assembly for Chinese Sour Jujube and Insights Into Its Genome Evolution and Domestication Signature.</title>
        <authorList>
            <person name="Shen L.-Y."/>
            <person name="Luo H."/>
            <person name="Wang X.-L."/>
            <person name="Wang X.-M."/>
            <person name="Qiu X.-J."/>
            <person name="Liu H."/>
            <person name="Zhou S.-S."/>
            <person name="Jia K.-H."/>
            <person name="Nie S."/>
            <person name="Bao Y.-T."/>
            <person name="Zhang R.-G."/>
            <person name="Yun Q.-Z."/>
            <person name="Chai Y.-H."/>
            <person name="Lu J.-Y."/>
            <person name="Li Y."/>
            <person name="Zhao S.-W."/>
            <person name="Mao J.-F."/>
            <person name="Jia S.-G."/>
            <person name="Mao Y.-M."/>
        </authorList>
    </citation>
    <scope>NUCLEOTIDE SEQUENCE</scope>
    <source>
        <strain evidence="6">AT0</strain>
        <tissue evidence="6">Leaf</tissue>
    </source>
</reference>
<sequence length="754" mass="85588">MLKLLEQRTLYLNDKSFKKMKRLRLLVFDNVVLSTTINCLPNDLRFIEIPGYQFPTFSFNSGPKQLVMLSMPHSHIRQFGKGFKNFDELKVVNLSCSKFLRKIPDLSTVPNLEKLLLSHCSNLVEIHESVGYLKGLVTLGLESCSTLRSFPSNLVSKSFTTLNFRGCLIFDNFPNIVHKMKHLGCLDLSGTAIKELPSSIELLVGLKKFNLFSCVELMFIPTSIYKLLNLEHLVLGDCSKLSKFPKNITFSKFDELLHRPKLFPLVTQICSSFEFPNLKSLDLENCNLSEVDFLMNPYSFSKLESLNLARNKFLRLPSFCKLFNLSDLNLSKCELLWEIPELPQSVLKLDASDCKSLVKTHGQIMAKIISNDVANVTTNKLQHFVRDSEIEVILPGDDIPDWFTNKQEGKSISILLYPDILTKLSGIIICAVIQLESVELMLSLEILRDDSLPARILERNFLLKPGNIQLFYLPASVIFQLCYPLDIRKCRISFSDSKRSTKVVTRCGVYILQDDQEETGIHKVPSNPSFWQKECFGWSACFPDLSYQDPPTMWLNPFVSSHSSDDHLVVAGQPRRNDSTPTTRCFADFAYQDPQTMWSLHPEKRSLILKSVAKNPLKLANIRGRLWSADDVFLVFSENTATVTYKLLGTNSIQGITMRLPEQRTLHLNAGSFRKMKRLRHVCNVVLSGAIGYLPSLLKVIDLSGYQFPTLPFNSVQNNLPFSTCLIVLCIICGKDSRYAYFVSGLEFPTLLCA</sequence>
<dbReference type="Gene3D" id="3.80.10.10">
    <property type="entry name" value="Ribonuclease Inhibitor"/>
    <property type="match status" value="2"/>
</dbReference>
<dbReference type="SUPFAM" id="SSF52058">
    <property type="entry name" value="L domain-like"/>
    <property type="match status" value="1"/>
</dbReference>
<evidence type="ECO:0000313" key="6">
    <source>
        <dbReference type="EMBL" id="KAH7529328.1"/>
    </source>
</evidence>
<dbReference type="InterPro" id="IPR001611">
    <property type="entry name" value="Leu-rich_rpt"/>
</dbReference>